<dbReference type="GeneID" id="88175689"/>
<feature type="signal peptide" evidence="4">
    <location>
        <begin position="1"/>
        <end position="17"/>
    </location>
</feature>
<evidence type="ECO:0000256" key="3">
    <source>
        <dbReference type="ARBA" id="ARBA00022729"/>
    </source>
</evidence>
<dbReference type="KEGG" id="asau:88175689"/>
<dbReference type="EMBL" id="CP138899">
    <property type="protein sequence ID" value="WPK27252.1"/>
    <property type="molecule type" value="Genomic_DNA"/>
</dbReference>
<protein>
    <recommendedName>
        <fullName evidence="2">Long chronological lifespan protein 2</fullName>
    </recommendedName>
</protein>
<sequence length="121" mass="13428">MYVQLVVPLLLLTPVSAFFNFFQNQHQEPVLGHEDKVLGSDCNKYVCSDTLACVDSPKECPCPMPALQLRCVLPNSDYVCISKPAGDFGEKYDGADNWKVDAKDDAVRDCGWVTRAWKGAI</sequence>
<evidence type="ECO:0000256" key="1">
    <source>
        <dbReference type="ARBA" id="ARBA00010545"/>
    </source>
</evidence>
<proteinExistence type="inferred from homology"/>
<dbReference type="GO" id="GO:0036503">
    <property type="term" value="P:ERAD pathway"/>
    <property type="evidence" value="ECO:0007669"/>
    <property type="project" value="TreeGrafter"/>
</dbReference>
<dbReference type="CDD" id="cd23996">
    <property type="entry name" value="LCL2-like"/>
    <property type="match status" value="1"/>
</dbReference>
<dbReference type="RefSeq" id="XP_062879630.1">
    <property type="nucleotide sequence ID" value="XM_063023560.1"/>
</dbReference>
<evidence type="ECO:0000256" key="2">
    <source>
        <dbReference type="ARBA" id="ARBA00018534"/>
    </source>
</evidence>
<dbReference type="AlphaFoldDB" id="A0AAX4HH39"/>
<gene>
    <name evidence="5" type="ORF">PUMCH_004629</name>
</gene>
<evidence type="ECO:0000313" key="5">
    <source>
        <dbReference type="EMBL" id="WPK27252.1"/>
    </source>
</evidence>
<evidence type="ECO:0000313" key="6">
    <source>
        <dbReference type="Proteomes" id="UP001338582"/>
    </source>
</evidence>
<dbReference type="Proteomes" id="UP001338582">
    <property type="component" value="Chromosome 6"/>
</dbReference>
<evidence type="ECO:0000256" key="4">
    <source>
        <dbReference type="SAM" id="SignalP"/>
    </source>
</evidence>
<keyword evidence="3 4" id="KW-0732">Signal</keyword>
<dbReference type="PANTHER" id="PTHR38425">
    <property type="entry name" value="LONG CHRONOLOGICAL LIFESPAN PROTEIN 2"/>
    <property type="match status" value="1"/>
</dbReference>
<organism evidence="5 6">
    <name type="scientific">Australozyma saopauloensis</name>
    <dbReference type="NCBI Taxonomy" id="291208"/>
    <lineage>
        <taxon>Eukaryota</taxon>
        <taxon>Fungi</taxon>
        <taxon>Dikarya</taxon>
        <taxon>Ascomycota</taxon>
        <taxon>Saccharomycotina</taxon>
        <taxon>Pichiomycetes</taxon>
        <taxon>Metschnikowiaceae</taxon>
        <taxon>Australozyma</taxon>
    </lineage>
</organism>
<keyword evidence="6" id="KW-1185">Reference proteome</keyword>
<name>A0AAX4HH39_9ASCO</name>
<accession>A0AAX4HH39</accession>
<dbReference type="PANTHER" id="PTHR38425:SF1">
    <property type="entry name" value="LONG CHRONOLOGICAL LIFESPAN PROTEIN 2"/>
    <property type="match status" value="1"/>
</dbReference>
<dbReference type="InterPro" id="IPR034543">
    <property type="entry name" value="LCL2"/>
</dbReference>
<comment type="similarity">
    <text evidence="1">Belongs to the LCL2 family.</text>
</comment>
<reference evidence="5 6" key="1">
    <citation type="submission" date="2023-10" db="EMBL/GenBank/DDBJ databases">
        <title>Draft Genome Sequence of Candida saopaulonensis from a very Premature Infant with Sepsis.</title>
        <authorList>
            <person name="Ning Y."/>
            <person name="Dai R."/>
            <person name="Xiao M."/>
            <person name="Xu Y."/>
            <person name="Yan Q."/>
            <person name="Zhang L."/>
        </authorList>
    </citation>
    <scope>NUCLEOTIDE SEQUENCE [LARGE SCALE GENOMIC DNA]</scope>
    <source>
        <strain evidence="5 6">19XY460</strain>
    </source>
</reference>
<feature type="chain" id="PRO_5043567754" description="Long chronological lifespan protein 2" evidence="4">
    <location>
        <begin position="18"/>
        <end position="121"/>
    </location>
</feature>